<dbReference type="RefSeq" id="WP_349948385.1">
    <property type="nucleotide sequence ID" value="NZ_CP157940.1"/>
</dbReference>
<dbReference type="EMBL" id="CP157940">
    <property type="protein sequence ID" value="XBS55735.1"/>
    <property type="molecule type" value="Genomic_DNA"/>
</dbReference>
<sequence length="164" mass="17905">MNYECECECEYYCDDCCEKKQEKSTPTALRCGSPGFVVFPYFTGVGITRTIASLQIDTSEYEHPCILLSFAANIVIGLIGSYRFQIFKECSDQLALIPVGGIYEYSTTVFATIADSFNFNVCDCGCDSCMNDCCTYLVVVTFDVSPIIGGATLSAIVTDNGCDC</sequence>
<dbReference type="AlphaFoldDB" id="A0AAU7PU70"/>
<dbReference type="Pfam" id="PF14879">
    <property type="entry name" value="DUF4489"/>
    <property type="match status" value="1"/>
</dbReference>
<gene>
    <name evidence="1" type="ORF">ABFV83_08100</name>
</gene>
<dbReference type="InterPro" id="IPR027972">
    <property type="entry name" value="DUF4489"/>
</dbReference>
<organism evidence="1">
    <name type="scientific">Lacrimispora sp. BS-2</name>
    <dbReference type="NCBI Taxonomy" id="3151850"/>
    <lineage>
        <taxon>Bacteria</taxon>
        <taxon>Bacillati</taxon>
        <taxon>Bacillota</taxon>
        <taxon>Clostridia</taxon>
        <taxon>Lachnospirales</taxon>
        <taxon>Lachnospiraceae</taxon>
        <taxon>Lacrimispora</taxon>
    </lineage>
</organism>
<name>A0AAU7PU70_9FIRM</name>
<reference evidence="1" key="1">
    <citation type="submission" date="2024-06" db="EMBL/GenBank/DDBJ databases">
        <title>Lacrimispora cavernae sp. nov., a novel anaerobe isolated from bat guano pile inside a cave.</title>
        <authorList>
            <person name="Miller S.L."/>
            <person name="Lu N."/>
            <person name="King J."/>
            <person name="Sankaranarayanan K."/>
            <person name="Lawson P.A."/>
        </authorList>
    </citation>
    <scope>NUCLEOTIDE SEQUENCE</scope>
    <source>
        <strain evidence="1">BS-2</strain>
    </source>
</reference>
<evidence type="ECO:0000313" key="1">
    <source>
        <dbReference type="EMBL" id="XBS55735.1"/>
    </source>
</evidence>
<accession>A0AAU7PU70</accession>
<protein>
    <submittedName>
        <fullName evidence="1">DUF4489 domain-containing protein</fullName>
    </submittedName>
</protein>
<proteinExistence type="predicted"/>